<proteinExistence type="predicted"/>
<reference evidence="1" key="1">
    <citation type="submission" date="2024-06" db="EMBL/GenBank/DDBJ databases">
        <authorList>
            <person name="Liu X."/>
            <person name="Lenzi L."/>
            <person name="Haldenby T S."/>
            <person name="Uol C."/>
        </authorList>
    </citation>
    <scope>NUCLEOTIDE SEQUENCE</scope>
</reference>
<comment type="caution">
    <text evidence="1">The sequence shown here is derived from an EMBL/GenBank/DDBJ whole genome shotgun (WGS) entry which is preliminary data.</text>
</comment>
<dbReference type="AlphaFoldDB" id="A0AAV2T446"/>
<organism evidence="1 2">
    <name type="scientific">Calicophoron daubneyi</name>
    <name type="common">Rumen fluke</name>
    <name type="synonym">Paramphistomum daubneyi</name>
    <dbReference type="NCBI Taxonomy" id="300641"/>
    <lineage>
        <taxon>Eukaryota</taxon>
        <taxon>Metazoa</taxon>
        <taxon>Spiralia</taxon>
        <taxon>Lophotrochozoa</taxon>
        <taxon>Platyhelminthes</taxon>
        <taxon>Trematoda</taxon>
        <taxon>Digenea</taxon>
        <taxon>Plagiorchiida</taxon>
        <taxon>Pronocephalata</taxon>
        <taxon>Paramphistomoidea</taxon>
        <taxon>Paramphistomidae</taxon>
        <taxon>Calicophoron</taxon>
    </lineage>
</organism>
<name>A0AAV2T446_CALDB</name>
<dbReference type="Proteomes" id="UP001497525">
    <property type="component" value="Unassembled WGS sequence"/>
</dbReference>
<gene>
    <name evidence="1" type="ORF">CDAUBV1_LOCUS3139</name>
</gene>
<sequence length="311" mass="35735">MTARLILSPGTGSRCIDFPFKQRVLIQTNVLSGALKLPGTIAGMSESLVCPLTILTLMSLSWFVLDVRTHTILTHPERLNPLKPEDVICLPAEDAGGRMRSVCEDLHVNDFGHCGETVKLNQEIEKISTLHLHCEPIMEAAREARKRVHQTSRTVYAGLLVSEERHIQWLVLFRTLEYITNGQELFGSHEVFSLFHQRAVAMRLYESRKKKKVDKWARFRTNEGTTGYWMFYLLLVQDYRPLPLDCGDPPTIFSLKWLTYTNTSILAVTKYMMDESEASWSEALEFARQLDSIETQKEQNPEDGRWNRTDT</sequence>
<accession>A0AAV2T446</accession>
<evidence type="ECO:0000313" key="2">
    <source>
        <dbReference type="Proteomes" id="UP001497525"/>
    </source>
</evidence>
<protein>
    <submittedName>
        <fullName evidence="1">Uncharacterized protein</fullName>
    </submittedName>
</protein>
<dbReference type="EMBL" id="CAXLJL010000078">
    <property type="protein sequence ID" value="CAL5130937.1"/>
    <property type="molecule type" value="Genomic_DNA"/>
</dbReference>
<evidence type="ECO:0000313" key="1">
    <source>
        <dbReference type="EMBL" id="CAL5130937.1"/>
    </source>
</evidence>